<reference evidence="1" key="1">
    <citation type="submission" date="2014-04" db="EMBL/GenBank/DDBJ databases">
        <authorList>
            <person name="Ho Y.-N."/>
            <person name="Huang C.-C."/>
        </authorList>
    </citation>
    <scope>NUCLEOTIDE SEQUENCE</scope>
    <source>
        <strain evidence="1">869T2</strain>
    </source>
</reference>
<evidence type="ECO:0000313" key="1">
    <source>
        <dbReference type="EMBL" id="QTO22952.1"/>
    </source>
</evidence>
<dbReference type="RefSeq" id="WP_167361891.1">
    <property type="nucleotide sequence ID" value="NZ_CABVPV010000013.1"/>
</dbReference>
<reference evidence="1" key="2">
    <citation type="submission" date="2021-03" db="EMBL/GenBank/DDBJ databases">
        <title>Complete genome sequence of Burkholderia seminalis 869T2.</title>
        <authorList>
            <person name="Hung S.-H."/>
            <person name="Huang C.-T."/>
            <person name="Huang C.-C."/>
            <person name="Kuo C.-H."/>
        </authorList>
    </citation>
    <scope>NUCLEOTIDE SEQUENCE</scope>
    <source>
        <strain evidence="1">869T2</strain>
    </source>
</reference>
<dbReference type="Proteomes" id="UP000027834">
    <property type="component" value="Chromosome 2"/>
</dbReference>
<sequence>MPGIPADQAATQFEKRAMNVGAAMIAQTLLTGRASHAGVAPLQTGTLNACHA</sequence>
<keyword evidence="2" id="KW-1185">Reference proteome</keyword>
<organism evidence="1 2">
    <name type="scientific">Burkholderia seminalis</name>
    <dbReference type="NCBI Taxonomy" id="488731"/>
    <lineage>
        <taxon>Bacteria</taxon>
        <taxon>Pseudomonadati</taxon>
        <taxon>Pseudomonadota</taxon>
        <taxon>Betaproteobacteria</taxon>
        <taxon>Burkholderiales</taxon>
        <taxon>Burkholderiaceae</taxon>
        <taxon>Burkholderia</taxon>
        <taxon>Burkholderia cepacia complex</taxon>
    </lineage>
</organism>
<accession>A0A8A8DEB3</accession>
<dbReference type="AlphaFoldDB" id="A0A8A8DEB3"/>
<dbReference type="GeneID" id="62016436"/>
<proteinExistence type="predicted"/>
<protein>
    <submittedName>
        <fullName evidence="1">Uncharacterized protein</fullName>
    </submittedName>
</protein>
<dbReference type="EMBL" id="CP072521">
    <property type="protein sequence ID" value="QTO22952.1"/>
    <property type="molecule type" value="Genomic_DNA"/>
</dbReference>
<evidence type="ECO:0000313" key="2">
    <source>
        <dbReference type="Proteomes" id="UP000027834"/>
    </source>
</evidence>
<name>A0A8A8DEB3_9BURK</name>
<gene>
    <name evidence="1" type="ORF">DT99_019805</name>
</gene>